<keyword evidence="3" id="KW-1185">Reference proteome</keyword>
<gene>
    <name evidence="2" type="ORF">RIMI_LOCUS10271510</name>
</gene>
<comment type="caution">
    <text evidence="2">The sequence shown here is derived from an EMBL/GenBank/DDBJ whole genome shotgun (WGS) entry which is preliminary data.</text>
</comment>
<name>A0ABN9LPC6_9NEOB</name>
<sequence>SLVRWLEVQVVNFTCLQRWALYLRLLQQAVWPGGKLRTQPRPLRTPEQKEAARAQALHSLMGVLPDLVQEMLGEEKCRLVWQVVLDSLQHPQINRHLLYCIWDVLLESVTSDRPSVDGAV</sequence>
<dbReference type="InterPro" id="IPR013937">
    <property type="entry name" value="Sorting_nexin_C"/>
</dbReference>
<accession>A0ABN9LPC6</accession>
<dbReference type="PANTHER" id="PTHR22775">
    <property type="entry name" value="SORTING NEXIN"/>
    <property type="match status" value="1"/>
</dbReference>
<proteinExistence type="predicted"/>
<organism evidence="2 3">
    <name type="scientific">Ranitomeya imitator</name>
    <name type="common">mimic poison frog</name>
    <dbReference type="NCBI Taxonomy" id="111125"/>
    <lineage>
        <taxon>Eukaryota</taxon>
        <taxon>Metazoa</taxon>
        <taxon>Chordata</taxon>
        <taxon>Craniata</taxon>
        <taxon>Vertebrata</taxon>
        <taxon>Euteleostomi</taxon>
        <taxon>Amphibia</taxon>
        <taxon>Batrachia</taxon>
        <taxon>Anura</taxon>
        <taxon>Neobatrachia</taxon>
        <taxon>Hyloidea</taxon>
        <taxon>Dendrobatidae</taxon>
        <taxon>Dendrobatinae</taxon>
        <taxon>Ranitomeya</taxon>
    </lineage>
</organism>
<dbReference type="PANTHER" id="PTHR22775:SF31">
    <property type="entry name" value="SORTING NEXIN-19"/>
    <property type="match status" value="1"/>
</dbReference>
<reference evidence="2" key="1">
    <citation type="submission" date="2023-07" db="EMBL/GenBank/DDBJ databases">
        <authorList>
            <person name="Stuckert A."/>
        </authorList>
    </citation>
    <scope>NUCLEOTIDE SEQUENCE</scope>
</reference>
<evidence type="ECO:0000313" key="2">
    <source>
        <dbReference type="EMBL" id="CAJ0944133.1"/>
    </source>
</evidence>
<dbReference type="EMBL" id="CAUEEQ010022121">
    <property type="protein sequence ID" value="CAJ0944133.1"/>
    <property type="molecule type" value="Genomic_DNA"/>
</dbReference>
<feature type="non-terminal residue" evidence="2">
    <location>
        <position position="1"/>
    </location>
</feature>
<protein>
    <recommendedName>
        <fullName evidence="1">Sorting nexin C-terminal domain-containing protein</fullName>
    </recommendedName>
</protein>
<dbReference type="Pfam" id="PF08628">
    <property type="entry name" value="Nexin_C"/>
    <property type="match status" value="1"/>
</dbReference>
<evidence type="ECO:0000259" key="1">
    <source>
        <dbReference type="Pfam" id="PF08628"/>
    </source>
</evidence>
<evidence type="ECO:0000313" key="3">
    <source>
        <dbReference type="Proteomes" id="UP001176940"/>
    </source>
</evidence>
<feature type="domain" description="Sorting nexin C-terminal" evidence="1">
    <location>
        <begin position="4"/>
        <end position="91"/>
    </location>
</feature>
<dbReference type="Proteomes" id="UP001176940">
    <property type="component" value="Unassembled WGS sequence"/>
</dbReference>
<feature type="non-terminal residue" evidence="2">
    <location>
        <position position="120"/>
    </location>
</feature>